<feature type="region of interest" description="Disordered" evidence="3">
    <location>
        <begin position="1"/>
        <end position="29"/>
    </location>
</feature>
<accession>A0ABQ5P962</accession>
<evidence type="ECO:0000256" key="1">
    <source>
        <dbReference type="ARBA" id="ARBA00006217"/>
    </source>
</evidence>
<dbReference type="InterPro" id="IPR036874">
    <property type="entry name" value="Carbonic_anhydrase_sf"/>
</dbReference>
<keyword evidence="5" id="KW-1185">Reference proteome</keyword>
<gene>
    <name evidence="4" type="ORF">SYYSPA8_32510</name>
</gene>
<reference evidence="4 5" key="1">
    <citation type="submission" date="2022-10" db="EMBL/GenBank/DDBJ databases">
        <title>Draft genome sequence of Streptomyces sp. YSPA8.</title>
        <authorList>
            <person name="Moriuchi R."/>
            <person name="Dohra H."/>
            <person name="Yamamura H."/>
            <person name="Kodani S."/>
        </authorList>
    </citation>
    <scope>NUCLEOTIDE SEQUENCE [LARGE SCALE GENOMIC DNA]</scope>
    <source>
        <strain evidence="4 5">YSPA8</strain>
    </source>
</reference>
<comment type="caution">
    <text evidence="4">The sequence shown here is derived from an EMBL/GenBank/DDBJ whole genome shotgun (WGS) entry which is preliminary data.</text>
</comment>
<dbReference type="Proteomes" id="UP001291653">
    <property type="component" value="Unassembled WGS sequence"/>
</dbReference>
<protein>
    <submittedName>
        <fullName evidence="4">Carbonic anhydrase</fullName>
    </submittedName>
</protein>
<dbReference type="InterPro" id="IPR001765">
    <property type="entry name" value="Carbonic_anhydrase"/>
</dbReference>
<dbReference type="EMBL" id="BSBI01000018">
    <property type="protein sequence ID" value="GLF99121.1"/>
    <property type="molecule type" value="Genomic_DNA"/>
</dbReference>
<comment type="similarity">
    <text evidence="1">Belongs to the beta-class carbonic anhydrase family.</text>
</comment>
<dbReference type="Pfam" id="PF00484">
    <property type="entry name" value="Pro_CA"/>
    <property type="match status" value="1"/>
</dbReference>
<evidence type="ECO:0000313" key="4">
    <source>
        <dbReference type="EMBL" id="GLF99121.1"/>
    </source>
</evidence>
<evidence type="ECO:0000313" key="5">
    <source>
        <dbReference type="Proteomes" id="UP001291653"/>
    </source>
</evidence>
<dbReference type="Gene3D" id="3.40.1050.10">
    <property type="entry name" value="Carbonic anhydrase"/>
    <property type="match status" value="1"/>
</dbReference>
<dbReference type="PANTHER" id="PTHR11002:SF79">
    <property type="entry name" value="CARBONIC ANHYDRASE 2"/>
    <property type="match status" value="1"/>
</dbReference>
<evidence type="ECO:0000256" key="2">
    <source>
        <dbReference type="ARBA" id="ARBA00024993"/>
    </source>
</evidence>
<sequence length="223" mass="24170">MTGAASSLAAPPRTVPLRDPGVAPPGTPHAAETELFLRNARWMNQGQVHPREDAWTRNLLVGAQHPWAMIVSCIDSRVPPELIFDQGLGDLFVARTAGQVLDGAVLGSIIYAALEPTVKLIVVLGHQNCGAVKEAIRKKDNTDPTLPNPYPPRLTYLTEAIKDAIPSVGTPDRQNVSINENVRRIRTQLLGESEIATRVTAGTLDVIGARYELDTWIAHKIAP</sequence>
<comment type="function">
    <text evidence="2">Catalyzes the reversible hydration of carbon dioxide to form bicarbonate.</text>
</comment>
<dbReference type="SUPFAM" id="SSF53056">
    <property type="entry name" value="beta-carbonic anhydrase, cab"/>
    <property type="match status" value="1"/>
</dbReference>
<proteinExistence type="inferred from homology"/>
<dbReference type="SMART" id="SM00947">
    <property type="entry name" value="Pro_CA"/>
    <property type="match status" value="1"/>
</dbReference>
<organism evidence="4 5">
    <name type="scientific">Streptomyces yaizuensis</name>
    <dbReference type="NCBI Taxonomy" id="2989713"/>
    <lineage>
        <taxon>Bacteria</taxon>
        <taxon>Bacillati</taxon>
        <taxon>Actinomycetota</taxon>
        <taxon>Actinomycetes</taxon>
        <taxon>Kitasatosporales</taxon>
        <taxon>Streptomycetaceae</taxon>
        <taxon>Streptomyces</taxon>
    </lineage>
</organism>
<dbReference type="RefSeq" id="WP_323451076.1">
    <property type="nucleotide sequence ID" value="NZ_BSBI01000018.1"/>
</dbReference>
<name>A0ABQ5P962_9ACTN</name>
<dbReference type="PANTHER" id="PTHR11002">
    <property type="entry name" value="CARBONIC ANHYDRASE"/>
    <property type="match status" value="1"/>
</dbReference>
<evidence type="ECO:0000256" key="3">
    <source>
        <dbReference type="SAM" id="MobiDB-lite"/>
    </source>
</evidence>